<feature type="compositionally biased region" description="Basic and acidic residues" evidence="1">
    <location>
        <begin position="69"/>
        <end position="78"/>
    </location>
</feature>
<keyword evidence="2" id="KW-0812">Transmembrane</keyword>
<name>A0A9W7BWP8_9STRA</name>
<dbReference type="AlphaFoldDB" id="A0A9W7BWP8"/>
<gene>
    <name evidence="3" type="ORF">TL16_g13237</name>
</gene>
<feature type="transmembrane region" description="Helical" evidence="2">
    <location>
        <begin position="6"/>
        <end position="26"/>
    </location>
</feature>
<dbReference type="EMBL" id="BLQM01000631">
    <property type="protein sequence ID" value="GMH95806.1"/>
    <property type="molecule type" value="Genomic_DNA"/>
</dbReference>
<accession>A0A9W7BWP8</accession>
<dbReference type="Proteomes" id="UP001162640">
    <property type="component" value="Unassembled WGS sequence"/>
</dbReference>
<evidence type="ECO:0000313" key="3">
    <source>
        <dbReference type="EMBL" id="GMH95806.1"/>
    </source>
</evidence>
<protein>
    <submittedName>
        <fullName evidence="3">Uncharacterized protein</fullName>
    </submittedName>
</protein>
<keyword evidence="2" id="KW-0472">Membrane</keyword>
<evidence type="ECO:0000313" key="4">
    <source>
        <dbReference type="Proteomes" id="UP001162640"/>
    </source>
</evidence>
<comment type="caution">
    <text evidence="3">The sequence shown here is derived from an EMBL/GenBank/DDBJ whole genome shotgun (WGS) entry which is preliminary data.</text>
</comment>
<keyword evidence="2" id="KW-1133">Transmembrane helix</keyword>
<feature type="region of interest" description="Disordered" evidence="1">
    <location>
        <begin position="57"/>
        <end position="86"/>
    </location>
</feature>
<reference evidence="4" key="1">
    <citation type="journal article" date="2023" name="Commun. Biol.">
        <title>Genome analysis of Parmales, the sister group of diatoms, reveals the evolutionary specialization of diatoms from phago-mixotrophs to photoautotrophs.</title>
        <authorList>
            <person name="Ban H."/>
            <person name="Sato S."/>
            <person name="Yoshikawa S."/>
            <person name="Yamada K."/>
            <person name="Nakamura Y."/>
            <person name="Ichinomiya M."/>
            <person name="Sato N."/>
            <person name="Blanc-Mathieu R."/>
            <person name="Endo H."/>
            <person name="Kuwata A."/>
            <person name="Ogata H."/>
        </authorList>
    </citation>
    <scope>NUCLEOTIDE SEQUENCE [LARGE SCALE GENOMIC DNA]</scope>
</reference>
<proteinExistence type="predicted"/>
<sequence length="152" mass="16861">MSTGAIFGSSNVVVYAGIAGVISVWLDRFRRCPAQASTILPRAAILTLQIPQIPNSRLSTFPSHSMSKKTAEPPKTEEPASDMSPDSFRKFMRYGTYPTPTSFPTLPNYVFNLRLILSTIFGIYLGYLGVTGSKVRRHEEQSDELGMGRLRE</sequence>
<evidence type="ECO:0000256" key="2">
    <source>
        <dbReference type="SAM" id="Phobius"/>
    </source>
</evidence>
<organism evidence="3 4">
    <name type="scientific">Triparma laevis f. inornata</name>
    <dbReference type="NCBI Taxonomy" id="1714386"/>
    <lineage>
        <taxon>Eukaryota</taxon>
        <taxon>Sar</taxon>
        <taxon>Stramenopiles</taxon>
        <taxon>Ochrophyta</taxon>
        <taxon>Bolidophyceae</taxon>
        <taxon>Parmales</taxon>
        <taxon>Triparmaceae</taxon>
        <taxon>Triparma</taxon>
    </lineage>
</organism>
<evidence type="ECO:0000256" key="1">
    <source>
        <dbReference type="SAM" id="MobiDB-lite"/>
    </source>
</evidence>
<feature type="transmembrane region" description="Helical" evidence="2">
    <location>
        <begin position="111"/>
        <end position="130"/>
    </location>
</feature>